<dbReference type="AlphaFoldDB" id="A0A3B7LTW0"/>
<evidence type="ECO:0000313" key="3">
    <source>
        <dbReference type="Proteomes" id="UP000263753"/>
    </source>
</evidence>
<evidence type="ECO:0000313" key="2">
    <source>
        <dbReference type="EMBL" id="AXY55998.1"/>
    </source>
</evidence>
<accession>A0A3B7LTW0</accession>
<dbReference type="Proteomes" id="UP000263753">
    <property type="component" value="Chromosome"/>
</dbReference>
<dbReference type="RefSeq" id="WP_087514272.1">
    <property type="nucleotide sequence ID" value="NZ_CP032134.1"/>
</dbReference>
<gene>
    <name evidence="2" type="ORF">CDG60_05055</name>
</gene>
<evidence type="ECO:0000259" key="1">
    <source>
        <dbReference type="Pfam" id="PF26115"/>
    </source>
</evidence>
<organism evidence="2 3">
    <name type="scientific">Acinetobacter chinensis</name>
    <dbReference type="NCBI Taxonomy" id="2004650"/>
    <lineage>
        <taxon>Bacteria</taxon>
        <taxon>Pseudomonadati</taxon>
        <taxon>Pseudomonadota</taxon>
        <taxon>Gammaproteobacteria</taxon>
        <taxon>Moraxellales</taxon>
        <taxon>Moraxellaceae</taxon>
        <taxon>Acinetobacter</taxon>
    </lineage>
</organism>
<sequence>MGELSKTSGENGEKLTEELLKLIGWKSFMRGINVLCNKPLHDKQTHGNDFFYIYNNPLHDQKTDIVYISTKNSSKGYPAGAQGTRTQLKKHLLELESIIDCSKVSPQINSAISSFTCQKQKRHFGVLFWWHGNKEQIDRDIKQDLSAMQIELGAKHPIYLVDMARATFIKDALTHFKSSIHAPYNFYYPKLGSIVISNDERFGPILPIELIASDIIPIKFMIGDQPALCLYAKQNFSDEVLKKLCSLALDFADAWVKNIFIGLENYHPADDKNKKDEVLMSFDKREADIKVFCYKESVLDLLEV</sequence>
<reference evidence="3" key="1">
    <citation type="submission" date="2018-09" db="EMBL/GenBank/DDBJ databases">
        <title>The complete genome of Acinetobacter sp. strain WCHAc010005.</title>
        <authorList>
            <person name="Hu Y."/>
            <person name="Long H."/>
            <person name="Feng Y."/>
            <person name="Zong Z."/>
        </authorList>
    </citation>
    <scope>NUCLEOTIDE SEQUENCE [LARGE SCALE GENOMIC DNA]</scope>
    <source>
        <strain evidence="3">WCHAc010005</strain>
    </source>
</reference>
<protein>
    <recommendedName>
        <fullName evidence="1">GAPS4 PD-(D/E)XK nuclease domain-containing protein</fullName>
    </recommendedName>
</protein>
<dbReference type="Pfam" id="PF26115">
    <property type="entry name" value="PDDEXK_GAPS4"/>
    <property type="match status" value="1"/>
</dbReference>
<feature type="domain" description="GAPS4 PD-(D/E)XK nuclease" evidence="1">
    <location>
        <begin position="1"/>
        <end position="165"/>
    </location>
</feature>
<dbReference type="InterPro" id="IPR058873">
    <property type="entry name" value="PDDEXK_GAPS4"/>
</dbReference>
<name>A0A3B7LTW0_9GAMM</name>
<dbReference type="EMBL" id="CP032134">
    <property type="protein sequence ID" value="AXY55998.1"/>
    <property type="molecule type" value="Genomic_DNA"/>
</dbReference>
<dbReference type="KEGG" id="achi:CDG60_05055"/>
<proteinExistence type="predicted"/>